<dbReference type="AlphaFoldDB" id="A0A4Y4CXN1"/>
<dbReference type="InterPro" id="IPR038493">
    <property type="entry name" value="MqsR_sf"/>
</dbReference>
<dbReference type="EMBL" id="BJNV01000114">
    <property type="protein sequence ID" value="GEC97705.1"/>
    <property type="molecule type" value="Genomic_DNA"/>
</dbReference>
<dbReference type="Proteomes" id="UP000318422">
    <property type="component" value="Unassembled WGS sequence"/>
</dbReference>
<comment type="caution">
    <text evidence="1">The sequence shown here is derived from an EMBL/GenBank/DDBJ whole genome shotgun (WGS) entry which is preliminary data.</text>
</comment>
<keyword evidence="2" id="KW-1185">Reference proteome</keyword>
<name>A0A4Y4CXN1_ZOORA</name>
<reference evidence="1 2" key="1">
    <citation type="submission" date="2019-06" db="EMBL/GenBank/DDBJ databases">
        <title>Whole genome shotgun sequence of Zoogloea ramigera NBRC 15342.</title>
        <authorList>
            <person name="Hosoyama A."/>
            <person name="Uohara A."/>
            <person name="Ohji S."/>
            <person name="Ichikawa N."/>
        </authorList>
    </citation>
    <scope>NUCLEOTIDE SEQUENCE [LARGE SCALE GENOMIC DNA]</scope>
    <source>
        <strain evidence="1 2">NBRC 15342</strain>
    </source>
</reference>
<proteinExistence type="predicted"/>
<accession>A0A4Y4CXN1</accession>
<evidence type="ECO:0000313" key="1">
    <source>
        <dbReference type="EMBL" id="GEC97705.1"/>
    </source>
</evidence>
<protein>
    <submittedName>
        <fullName evidence="1">Uncharacterized protein</fullName>
    </submittedName>
</protein>
<dbReference type="Gene3D" id="3.30.2310.40">
    <property type="match status" value="1"/>
</dbReference>
<sequence length="134" mass="15245">MSGACIIELSDDDDRQRIANGPVYNLAKVQKLVDLHGFVVINEKAQDDQKQDFVPPLSDDELRKIIRSLEARHFHRSERCITTNNMIVDADGYSISWLRSRKCEADRPGTGCDVYVKLGFRESNPKCLILSIHN</sequence>
<gene>
    <name evidence="1" type="ORF">ZRA01_37780</name>
</gene>
<evidence type="ECO:0000313" key="2">
    <source>
        <dbReference type="Proteomes" id="UP000318422"/>
    </source>
</evidence>
<organism evidence="1 2">
    <name type="scientific">Zoogloea ramigera</name>
    <dbReference type="NCBI Taxonomy" id="350"/>
    <lineage>
        <taxon>Bacteria</taxon>
        <taxon>Pseudomonadati</taxon>
        <taxon>Pseudomonadota</taxon>
        <taxon>Betaproteobacteria</taxon>
        <taxon>Rhodocyclales</taxon>
        <taxon>Zoogloeaceae</taxon>
        <taxon>Zoogloea</taxon>
    </lineage>
</organism>